<keyword evidence="1" id="KW-0732">Signal</keyword>
<name>A0ABX7I497_9BACT</name>
<feature type="chain" id="PRO_5046484218" evidence="1">
    <location>
        <begin position="24"/>
        <end position="155"/>
    </location>
</feature>
<organism evidence="2 3">
    <name type="scientific">Dyadobacter sandarakinus</name>
    <dbReference type="NCBI Taxonomy" id="2747268"/>
    <lineage>
        <taxon>Bacteria</taxon>
        <taxon>Pseudomonadati</taxon>
        <taxon>Bacteroidota</taxon>
        <taxon>Cytophagia</taxon>
        <taxon>Cytophagales</taxon>
        <taxon>Spirosomataceae</taxon>
        <taxon>Dyadobacter</taxon>
    </lineage>
</organism>
<evidence type="ECO:0000313" key="2">
    <source>
        <dbReference type="EMBL" id="QRR00911.1"/>
    </source>
</evidence>
<gene>
    <name evidence="2" type="ORF">HWI92_08350</name>
</gene>
<proteinExistence type="predicted"/>
<sequence>MMKILTLTLAMSLLLAGTDRCSAQCMEKISKSNNRKMRYQTIPLIGNEEYLSLSRTGEEKIFTYHNEIVELIFHVPMFTEVRFKSPGGNFSLYTTTSDRTFFNRSFTLSCPVTTTELAKMKGATEIEIFFPEEKKVYQLNARSRNLLEKALACVF</sequence>
<dbReference type="RefSeq" id="WP_204662653.1">
    <property type="nucleotide sequence ID" value="NZ_CP056775.1"/>
</dbReference>
<protein>
    <submittedName>
        <fullName evidence="2">Uncharacterized protein</fullName>
    </submittedName>
</protein>
<accession>A0ABX7I497</accession>
<evidence type="ECO:0000313" key="3">
    <source>
        <dbReference type="Proteomes" id="UP000612680"/>
    </source>
</evidence>
<dbReference type="EMBL" id="CP056775">
    <property type="protein sequence ID" value="QRR00911.1"/>
    <property type="molecule type" value="Genomic_DNA"/>
</dbReference>
<evidence type="ECO:0000256" key="1">
    <source>
        <dbReference type="SAM" id="SignalP"/>
    </source>
</evidence>
<reference evidence="2 3" key="1">
    <citation type="submission" date="2020-06" db="EMBL/GenBank/DDBJ databases">
        <title>Dyadobacter sandarakinus sp. nov., isolated from the soil of the Arctic Yellow River Station.</title>
        <authorList>
            <person name="Zhang Y."/>
            <person name="Peng F."/>
        </authorList>
    </citation>
    <scope>NUCLEOTIDE SEQUENCE [LARGE SCALE GENOMIC DNA]</scope>
    <source>
        <strain evidence="2 3">Q3-56</strain>
    </source>
</reference>
<dbReference type="Proteomes" id="UP000612680">
    <property type="component" value="Chromosome"/>
</dbReference>
<keyword evidence="3" id="KW-1185">Reference proteome</keyword>
<feature type="signal peptide" evidence="1">
    <location>
        <begin position="1"/>
        <end position="23"/>
    </location>
</feature>